<dbReference type="InterPro" id="IPR005220">
    <property type="entry name" value="CarO-like"/>
</dbReference>
<name>A0AA38XTN7_9EURO</name>
<dbReference type="SUPFAM" id="SSF101756">
    <property type="entry name" value="Hypothetical protein YgiW"/>
    <property type="match status" value="1"/>
</dbReference>
<dbReference type="AlphaFoldDB" id="A0AA38XTN7"/>
<dbReference type="InterPro" id="IPR036700">
    <property type="entry name" value="BOBF_sf"/>
</dbReference>
<proteinExistence type="predicted"/>
<sequence>MENTMNRRLTLALLATSLSLLSDGAFAQYTGPGATSAVTTVAEARDQRDDQPVVLQGTLVAKIGHERYRFKDATGEIDVEIDDKDLPSHQAVSATTVVELHGEVDTHRFKPTDIDVDHVGIVGTR</sequence>
<evidence type="ECO:0000313" key="3">
    <source>
        <dbReference type="EMBL" id="KAJ9621750.1"/>
    </source>
</evidence>
<dbReference type="NCBIfam" id="NF033674">
    <property type="entry name" value="stress_OB_fold"/>
    <property type="match status" value="1"/>
</dbReference>
<dbReference type="Gene3D" id="2.40.50.200">
    <property type="entry name" value="Bacterial OB-fold"/>
    <property type="match status" value="1"/>
</dbReference>
<gene>
    <name evidence="3" type="ORF">H2204_011788</name>
</gene>
<evidence type="ECO:0000256" key="2">
    <source>
        <dbReference type="SAM" id="SignalP"/>
    </source>
</evidence>
<organism evidence="3">
    <name type="scientific">Knufia peltigerae</name>
    <dbReference type="NCBI Taxonomy" id="1002370"/>
    <lineage>
        <taxon>Eukaryota</taxon>
        <taxon>Fungi</taxon>
        <taxon>Dikarya</taxon>
        <taxon>Ascomycota</taxon>
        <taxon>Pezizomycotina</taxon>
        <taxon>Eurotiomycetes</taxon>
        <taxon>Chaetothyriomycetidae</taxon>
        <taxon>Chaetothyriales</taxon>
        <taxon>Trichomeriaceae</taxon>
        <taxon>Knufia</taxon>
    </lineage>
</organism>
<comment type="caution">
    <text evidence="3">The sequence shown here is derived from an EMBL/GenBank/DDBJ whole genome shotgun (WGS) entry which is preliminary data.</text>
</comment>
<evidence type="ECO:0000256" key="1">
    <source>
        <dbReference type="ARBA" id="ARBA00022729"/>
    </source>
</evidence>
<accession>A0AA38XTN7</accession>
<keyword evidence="1 2" id="KW-0732">Signal</keyword>
<dbReference type="EMBL" id="JAPDRN010000113">
    <property type="protein sequence ID" value="KAJ9621750.1"/>
    <property type="molecule type" value="Genomic_DNA"/>
</dbReference>
<reference evidence="3" key="1">
    <citation type="submission" date="2022-10" db="EMBL/GenBank/DDBJ databases">
        <title>Culturing micro-colonial fungi from biological soil crusts in the Mojave desert and describing Neophaeococcomyces mojavensis, and introducing the new genera and species Taxawa tesnikishii.</title>
        <authorList>
            <person name="Kurbessoian T."/>
            <person name="Stajich J.E."/>
        </authorList>
    </citation>
    <scope>NUCLEOTIDE SEQUENCE</scope>
    <source>
        <strain evidence="3">TK_35</strain>
    </source>
</reference>
<feature type="signal peptide" evidence="2">
    <location>
        <begin position="1"/>
        <end position="27"/>
    </location>
</feature>
<protein>
    <recommendedName>
        <fullName evidence="4">Stress-induced protein YgiW</fullName>
    </recommendedName>
</protein>
<evidence type="ECO:0008006" key="4">
    <source>
        <dbReference type="Google" id="ProtNLM"/>
    </source>
</evidence>
<dbReference type="PANTHER" id="PTHR36571">
    <property type="entry name" value="PROTEIN YGIW"/>
    <property type="match status" value="1"/>
</dbReference>
<dbReference type="PANTHER" id="PTHR36571:SF1">
    <property type="entry name" value="PROTEIN YGIW"/>
    <property type="match status" value="1"/>
</dbReference>
<feature type="chain" id="PRO_5041230870" description="Stress-induced protein YgiW" evidence="2">
    <location>
        <begin position="28"/>
        <end position="125"/>
    </location>
</feature>
<dbReference type="Pfam" id="PF04076">
    <property type="entry name" value="BOF"/>
    <property type="match status" value="1"/>
</dbReference>